<dbReference type="AlphaFoldDB" id="D3PCB1"/>
<protein>
    <submittedName>
        <fullName evidence="2">Multiheme c-type cytochrome</fullName>
    </submittedName>
</protein>
<feature type="domain" description="Doubled CXXCH motif" evidence="1">
    <location>
        <begin position="141"/>
        <end position="169"/>
    </location>
</feature>
<keyword evidence="3" id="KW-1185">Reference proteome</keyword>
<dbReference type="EMBL" id="AP011529">
    <property type="protein sequence ID" value="BAI80234.1"/>
    <property type="molecule type" value="Genomic_DNA"/>
</dbReference>
<name>D3PCB1_DEFDS</name>
<dbReference type="eggNOG" id="ENOG5030P36">
    <property type="taxonomic scope" value="Bacteria"/>
</dbReference>
<proteinExistence type="predicted"/>
<dbReference type="RefSeq" id="WP_013007482.1">
    <property type="nucleotide sequence ID" value="NC_013939.1"/>
</dbReference>
<dbReference type="InterPro" id="IPR010177">
    <property type="entry name" value="Paired_CXXCH_1"/>
</dbReference>
<evidence type="ECO:0000313" key="2">
    <source>
        <dbReference type="EMBL" id="BAI80234.1"/>
    </source>
</evidence>
<dbReference type="STRING" id="639282.DEFDS_0756"/>
<dbReference type="KEGG" id="ddf:DEFDS_0756"/>
<sequence length="170" mass="19745">MKKFYILILLILLIIIQVVDARNNSHKFLYLDGNAYCSYCHKLRKSYNINPLWGANKIFNYISPIINLNVSKKNSFKVIDTFDNISIVCISCHSDYIEHSSSFHPVGLSVKSTKRHLKKMKIYNKKIDNKLPLYGNNDLMACSTCHDPHTKEVKLLRDLPEKLCVDCHER</sequence>
<reference evidence="2 3" key="1">
    <citation type="journal article" date="2010" name="DNA Res.">
        <title>Bacterial lifestyle in a deep-sea hydrothermal vent chimney revealed by the genome sequence of the thermophilic bacterium Deferribacter desulfuricans SSM1.</title>
        <authorList>
            <person name="Takaki Y."/>
            <person name="Shimamura S."/>
            <person name="Nakagawa S."/>
            <person name="Fukuhara Y."/>
            <person name="Horikawa H."/>
            <person name="Ankai A."/>
            <person name="Harada T."/>
            <person name="Hosoyama A."/>
            <person name="Oguchi A."/>
            <person name="Fukui S."/>
            <person name="Fujita N."/>
            <person name="Takami H."/>
            <person name="Takai K."/>
        </authorList>
    </citation>
    <scope>NUCLEOTIDE SEQUENCE [LARGE SCALE GENOMIC DNA]</scope>
    <source>
        <strain evidence="3">DSM 14783 / JCM 11476 / NBRC 101012 / SSM1</strain>
    </source>
</reference>
<gene>
    <name evidence="2" type="ordered locus">DEFDS_0756</name>
</gene>
<dbReference type="InterPro" id="IPR036280">
    <property type="entry name" value="Multihaem_cyt_sf"/>
</dbReference>
<dbReference type="SUPFAM" id="SSF48695">
    <property type="entry name" value="Multiheme cytochromes"/>
    <property type="match status" value="1"/>
</dbReference>
<dbReference type="Proteomes" id="UP000001520">
    <property type="component" value="Chromosome"/>
</dbReference>
<dbReference type="Gene3D" id="1.10.1130.10">
    <property type="entry name" value="Flavocytochrome C3, Chain A"/>
    <property type="match status" value="1"/>
</dbReference>
<dbReference type="OrthoDB" id="9800081at2"/>
<evidence type="ECO:0000313" key="3">
    <source>
        <dbReference type="Proteomes" id="UP000001520"/>
    </source>
</evidence>
<organism evidence="2 3">
    <name type="scientific">Deferribacter desulfuricans (strain DSM 14783 / JCM 11476 / NBRC 101012 / SSM1)</name>
    <dbReference type="NCBI Taxonomy" id="639282"/>
    <lineage>
        <taxon>Bacteria</taxon>
        <taxon>Pseudomonadati</taxon>
        <taxon>Deferribacterota</taxon>
        <taxon>Deferribacteres</taxon>
        <taxon>Deferribacterales</taxon>
        <taxon>Deferribacteraceae</taxon>
        <taxon>Deferribacter</taxon>
    </lineage>
</organism>
<accession>D3PCB1</accession>
<dbReference type="NCBIfam" id="TIGR01905">
    <property type="entry name" value="paired_CXXCH_1"/>
    <property type="match status" value="1"/>
</dbReference>
<dbReference type="HOGENOM" id="CLU_1608418_0_0_0"/>
<evidence type="ECO:0000259" key="1">
    <source>
        <dbReference type="Pfam" id="PF09699"/>
    </source>
</evidence>
<dbReference type="Pfam" id="PF09699">
    <property type="entry name" value="Paired_CXXCH_1"/>
    <property type="match status" value="1"/>
</dbReference>